<dbReference type="eggNOG" id="COG1440">
    <property type="taxonomic scope" value="Bacteria"/>
</dbReference>
<keyword evidence="2" id="KW-0597">Phosphoprotein</keyword>
<reference evidence="9" key="1">
    <citation type="submission" date="2009-09" db="EMBL/GenBank/DDBJ databases">
        <authorList>
            <consortium name="The Broad Institute Genome Sequencing Platform"/>
            <person name="Ward D."/>
            <person name="Feldgarden M."/>
            <person name="Earl A."/>
            <person name="Young S.K."/>
            <person name="Zeng Q."/>
            <person name="Koehrsen M."/>
            <person name="Alvarado L."/>
            <person name="Berlin A."/>
            <person name="Bochicchio J."/>
            <person name="Borenstein D."/>
            <person name="Chapman S.B."/>
            <person name="Chen Z."/>
            <person name="Engels R."/>
            <person name="Freedman E."/>
            <person name="Gellesch M."/>
            <person name="Goldberg J."/>
            <person name="Griggs A."/>
            <person name="Gujja S."/>
            <person name="Heilman E."/>
            <person name="Heiman D."/>
            <person name="Hepburn T."/>
            <person name="Howarth C."/>
            <person name="Jen D."/>
            <person name="Larson L."/>
            <person name="Lewis B."/>
            <person name="Mehta T."/>
            <person name="Park D."/>
            <person name="Pearson M."/>
            <person name="Roberts A."/>
            <person name="Saif S."/>
            <person name="Shea T."/>
            <person name="Shenoy N."/>
            <person name="Sisk P."/>
            <person name="Stolte C."/>
            <person name="Sykes S."/>
            <person name="Thomson T."/>
            <person name="Walk T."/>
            <person name="White J."/>
            <person name="Yandava C."/>
            <person name="Sibley C.D."/>
            <person name="Field T.R."/>
            <person name="Grinwis M."/>
            <person name="Eshaghurshan C.S."/>
            <person name="Surette M.G."/>
            <person name="Haas B."/>
            <person name="Nusbaum C."/>
            <person name="Birren B."/>
        </authorList>
    </citation>
    <scope>NUCLEOTIDE SEQUENCE [LARGE SCALE GENOMIC DNA]</scope>
    <source>
        <strain evidence="9">ATCC 700633</strain>
    </source>
</reference>
<evidence type="ECO:0000313" key="10">
    <source>
        <dbReference type="Proteomes" id="UP000002939"/>
    </source>
</evidence>
<dbReference type="InterPro" id="IPR051819">
    <property type="entry name" value="PTS_sugar-specific_EIIB"/>
</dbReference>
<keyword evidence="6" id="KW-0418">Kinase</keyword>
<dbReference type="RefSeq" id="WP_006703705.1">
    <property type="nucleotide sequence ID" value="NZ_KI391971.1"/>
</dbReference>
<evidence type="ECO:0000256" key="2">
    <source>
        <dbReference type="ARBA" id="ARBA00022553"/>
    </source>
</evidence>
<dbReference type="PROSITE" id="PS51100">
    <property type="entry name" value="PTS_EIIB_TYPE_3"/>
    <property type="match status" value="1"/>
</dbReference>
<evidence type="ECO:0000256" key="6">
    <source>
        <dbReference type="ARBA" id="ARBA00022777"/>
    </source>
</evidence>
<evidence type="ECO:0000256" key="5">
    <source>
        <dbReference type="ARBA" id="ARBA00022683"/>
    </source>
</evidence>
<protein>
    <recommendedName>
        <fullName evidence="8">PTS EIIB type-3 domain-containing protein</fullName>
    </recommendedName>
</protein>
<dbReference type="AlphaFoldDB" id="D0BN94"/>
<keyword evidence="10" id="KW-1185">Reference proteome</keyword>
<dbReference type="Pfam" id="PF02302">
    <property type="entry name" value="PTS_IIB"/>
    <property type="match status" value="1"/>
</dbReference>
<evidence type="ECO:0000256" key="7">
    <source>
        <dbReference type="PROSITE-ProRule" id="PRU00423"/>
    </source>
</evidence>
<dbReference type="GO" id="GO:0009401">
    <property type="term" value="P:phosphoenolpyruvate-dependent sugar phosphotransferase system"/>
    <property type="evidence" value="ECO:0007669"/>
    <property type="project" value="UniProtKB-KW"/>
</dbReference>
<dbReference type="PANTHER" id="PTHR34581">
    <property type="entry name" value="PTS SYSTEM N,N'-DIACETYLCHITOBIOSE-SPECIFIC EIIB COMPONENT"/>
    <property type="match status" value="1"/>
</dbReference>
<dbReference type="EMBL" id="ACRF02000003">
    <property type="protein sequence ID" value="EEW92584.1"/>
    <property type="molecule type" value="Genomic_DNA"/>
</dbReference>
<keyword evidence="5" id="KW-0598">Phosphotransferase system</keyword>
<keyword evidence="1" id="KW-0813">Transport</keyword>
<dbReference type="SUPFAM" id="SSF52794">
    <property type="entry name" value="PTS system IIB component-like"/>
    <property type="match status" value="1"/>
</dbReference>
<name>D0BN94_9LACT</name>
<dbReference type="HOGENOM" id="CLU_147323_1_1_9"/>
<feature type="modified residue" description="Phosphocysteine; by EIIA" evidence="7">
    <location>
        <position position="8"/>
    </location>
</feature>
<dbReference type="InterPro" id="IPR013012">
    <property type="entry name" value="PTS_EIIB_3"/>
</dbReference>
<organism evidence="9 10">
    <name type="scientific">Granulicatella elegans ATCC 700633</name>
    <dbReference type="NCBI Taxonomy" id="626369"/>
    <lineage>
        <taxon>Bacteria</taxon>
        <taxon>Bacillati</taxon>
        <taxon>Bacillota</taxon>
        <taxon>Bacilli</taxon>
        <taxon>Lactobacillales</taxon>
        <taxon>Carnobacteriaceae</taxon>
        <taxon>Granulicatella</taxon>
    </lineage>
</organism>
<gene>
    <name evidence="9" type="ORF">HMPREF0446_01429</name>
</gene>
<keyword evidence="3" id="KW-0762">Sugar transport</keyword>
<dbReference type="GO" id="GO:0016301">
    <property type="term" value="F:kinase activity"/>
    <property type="evidence" value="ECO:0007669"/>
    <property type="project" value="UniProtKB-KW"/>
</dbReference>
<dbReference type="InterPro" id="IPR003501">
    <property type="entry name" value="PTS_EIIB_2/3"/>
</dbReference>
<dbReference type="Proteomes" id="UP000002939">
    <property type="component" value="Unassembled WGS sequence"/>
</dbReference>
<evidence type="ECO:0000259" key="8">
    <source>
        <dbReference type="PROSITE" id="PS51100"/>
    </source>
</evidence>
<dbReference type="PANTHER" id="PTHR34581:SF2">
    <property type="entry name" value="PTS SYSTEM N,N'-DIACETYLCHITOBIOSE-SPECIFIC EIIB COMPONENT"/>
    <property type="match status" value="1"/>
</dbReference>
<evidence type="ECO:0000256" key="4">
    <source>
        <dbReference type="ARBA" id="ARBA00022679"/>
    </source>
</evidence>
<accession>D0BN94</accession>
<evidence type="ECO:0000313" key="9">
    <source>
        <dbReference type="EMBL" id="EEW92584.1"/>
    </source>
</evidence>
<dbReference type="Gene3D" id="3.40.50.2300">
    <property type="match status" value="1"/>
</dbReference>
<evidence type="ECO:0000256" key="1">
    <source>
        <dbReference type="ARBA" id="ARBA00022448"/>
    </source>
</evidence>
<dbReference type="OrthoDB" id="9808134at2"/>
<dbReference type="GO" id="GO:0008982">
    <property type="term" value="F:protein-N(PI)-phosphohistidine-sugar phosphotransferase activity"/>
    <property type="evidence" value="ECO:0007669"/>
    <property type="project" value="InterPro"/>
</dbReference>
<keyword evidence="4" id="KW-0808">Transferase</keyword>
<proteinExistence type="predicted"/>
<dbReference type="InterPro" id="IPR036095">
    <property type="entry name" value="PTS_EIIB-like_sf"/>
</dbReference>
<comment type="caution">
    <text evidence="9">The sequence shown here is derived from an EMBL/GenBank/DDBJ whole genome shotgun (WGS) entry which is preliminary data.</text>
</comment>
<sequence>MKRVYLFCNAGMSTSLVASKMQEVANQHQLPIEVKAFPDVQLDSVVQEFHPDVILLGPQVRFKFNATREKYEPTGIPVEVINLEDYGNVNGERILKRAIQLIKNKK</sequence>
<feature type="domain" description="PTS EIIB type-3" evidence="8">
    <location>
        <begin position="1"/>
        <end position="106"/>
    </location>
</feature>
<dbReference type="CDD" id="cd05564">
    <property type="entry name" value="PTS_IIB_chitobiose_lichenan"/>
    <property type="match status" value="1"/>
</dbReference>
<evidence type="ECO:0000256" key="3">
    <source>
        <dbReference type="ARBA" id="ARBA00022597"/>
    </source>
</evidence>
<reference evidence="9" key="2">
    <citation type="submission" date="2011-10" db="EMBL/GenBank/DDBJ databases">
        <title>The Genome Sequence of Granulicatella elegans ATCC 700633.</title>
        <authorList>
            <consortium name="The Broad Institute Genome Sequencing Platform"/>
            <consortium name="The Broad Institute Genome Sequencing Center for Infectious Disease"/>
            <person name="Earl A."/>
            <person name="Ward D."/>
            <person name="Feldgarden M."/>
            <person name="Gevers D."/>
            <person name="Sibley C.D."/>
            <person name="Field T.R."/>
            <person name="Grinwis M."/>
            <person name="Eshaghurshan C.S."/>
            <person name="Surette M.G."/>
            <person name="Young S.K."/>
            <person name="Zeng Q."/>
            <person name="Gargeya S."/>
            <person name="Fitzgerald M."/>
            <person name="Haas B."/>
            <person name="Abouelleil A."/>
            <person name="Alvarado L."/>
            <person name="Arachchi H.M."/>
            <person name="Berlin A."/>
            <person name="Brown A."/>
            <person name="Chapman S.B."/>
            <person name="Chen Z."/>
            <person name="Dunbar C."/>
            <person name="Freedman E."/>
            <person name="Gearin G."/>
            <person name="Goldberg J."/>
            <person name="Griggs A."/>
            <person name="Gujja S."/>
            <person name="Heiman D."/>
            <person name="Howarth C."/>
            <person name="Larson L."/>
            <person name="Lui A."/>
            <person name="MacDonald P.J.P."/>
            <person name="Montmayeur A."/>
            <person name="Murphy C."/>
            <person name="Neiman D."/>
            <person name="Pearson M."/>
            <person name="Priest M."/>
            <person name="Roberts A."/>
            <person name="Saif S."/>
            <person name="Shea T."/>
            <person name="Shenoy N."/>
            <person name="Sisk P."/>
            <person name="Stolte C."/>
            <person name="Sykes S."/>
            <person name="Wortman J."/>
            <person name="Nusbaum C."/>
            <person name="Birren B."/>
        </authorList>
    </citation>
    <scope>NUCLEOTIDE SEQUENCE [LARGE SCALE GENOMIC DNA]</scope>
    <source>
        <strain evidence="9">ATCC 700633</strain>
    </source>
</reference>
<dbReference type="STRING" id="626369.HMPREF0446_01429"/>